<dbReference type="SUPFAM" id="SSF52540">
    <property type="entry name" value="P-loop containing nucleoside triphosphate hydrolases"/>
    <property type="match status" value="1"/>
</dbReference>
<proteinExistence type="predicted"/>
<dbReference type="EMBL" id="JAUKUA010000009">
    <property type="protein sequence ID" value="KAK0702270.1"/>
    <property type="molecule type" value="Genomic_DNA"/>
</dbReference>
<keyword evidence="2" id="KW-1185">Reference proteome</keyword>
<reference evidence="1" key="1">
    <citation type="submission" date="2023-06" db="EMBL/GenBank/DDBJ databases">
        <title>Genome-scale phylogeny and comparative genomics of the fungal order Sordariales.</title>
        <authorList>
            <consortium name="Lawrence Berkeley National Laboratory"/>
            <person name="Hensen N."/>
            <person name="Bonometti L."/>
            <person name="Westerberg I."/>
            <person name="Brannstrom I.O."/>
            <person name="Guillou S."/>
            <person name="Cros-Aarteil S."/>
            <person name="Calhoun S."/>
            <person name="Haridas S."/>
            <person name="Kuo A."/>
            <person name="Mondo S."/>
            <person name="Pangilinan J."/>
            <person name="Riley R."/>
            <person name="Labutti K."/>
            <person name="Andreopoulos B."/>
            <person name="Lipzen A."/>
            <person name="Chen C."/>
            <person name="Yanf M."/>
            <person name="Daum C."/>
            <person name="Ng V."/>
            <person name="Clum A."/>
            <person name="Steindorff A."/>
            <person name="Ohm R."/>
            <person name="Martin F."/>
            <person name="Silar P."/>
            <person name="Natvig D."/>
            <person name="Lalanne C."/>
            <person name="Gautier V."/>
            <person name="Ament-Velasquez S.L."/>
            <person name="Kruys A."/>
            <person name="Hutchinson M.I."/>
            <person name="Powell A.J."/>
            <person name="Barry K."/>
            <person name="Miller A.N."/>
            <person name="Grigoriev I.V."/>
            <person name="Debuchy R."/>
            <person name="Gladieux P."/>
            <person name="Thoren M.H."/>
            <person name="Johannesson H."/>
        </authorList>
    </citation>
    <scope>NUCLEOTIDE SEQUENCE</scope>
    <source>
        <strain evidence="1">SMH4607-1</strain>
    </source>
</reference>
<dbReference type="Gene3D" id="3.40.50.300">
    <property type="entry name" value="P-loop containing nucleotide triphosphate hydrolases"/>
    <property type="match status" value="1"/>
</dbReference>
<organism evidence="1 2">
    <name type="scientific">Lasiosphaeris hirsuta</name>
    <dbReference type="NCBI Taxonomy" id="260670"/>
    <lineage>
        <taxon>Eukaryota</taxon>
        <taxon>Fungi</taxon>
        <taxon>Dikarya</taxon>
        <taxon>Ascomycota</taxon>
        <taxon>Pezizomycotina</taxon>
        <taxon>Sordariomycetes</taxon>
        <taxon>Sordariomycetidae</taxon>
        <taxon>Sordariales</taxon>
        <taxon>Lasiosphaeriaceae</taxon>
        <taxon>Lasiosphaeris</taxon>
    </lineage>
</organism>
<evidence type="ECO:0000313" key="2">
    <source>
        <dbReference type="Proteomes" id="UP001172102"/>
    </source>
</evidence>
<dbReference type="Proteomes" id="UP001172102">
    <property type="component" value="Unassembled WGS sequence"/>
</dbReference>
<accession>A0AA39ZRS3</accession>
<dbReference type="AlphaFoldDB" id="A0AA39ZRS3"/>
<name>A0AA39ZRS3_9PEZI</name>
<sequence length="198" mass="21652">MSSTPLSLGEDAHGLSQRPNPTSYAILLSGTHVTGKETLAVSLSAALGCPRLKAEMAHNSATLGARSQAKKGYDYGEVFGDKAGNKSNVASPNDSRPNYKAVITCYSMRKPARDAIRHAMLKRSIQPLFVVMHITKDTLSGRTLGAEEPELVEKIMREKIKDIVEPLVEEKDVILVDSLRDVDALFREIEEGISRQMS</sequence>
<evidence type="ECO:0000313" key="1">
    <source>
        <dbReference type="EMBL" id="KAK0702270.1"/>
    </source>
</evidence>
<comment type="caution">
    <text evidence="1">The sequence shown here is derived from an EMBL/GenBank/DDBJ whole genome shotgun (WGS) entry which is preliminary data.</text>
</comment>
<gene>
    <name evidence="1" type="ORF">B0H67DRAFT_394370</name>
</gene>
<dbReference type="InterPro" id="IPR027417">
    <property type="entry name" value="P-loop_NTPase"/>
</dbReference>
<protein>
    <submittedName>
        <fullName evidence="1">Uncharacterized protein</fullName>
    </submittedName>
</protein>